<dbReference type="KEGG" id="amt:Amet_1962"/>
<evidence type="ECO:0000313" key="2">
    <source>
        <dbReference type="EMBL" id="ABR46653.1"/>
    </source>
</evidence>
<evidence type="ECO:0000313" key="3">
    <source>
        <dbReference type="EMBL" id="ABR48125.1"/>
    </source>
</evidence>
<proteinExistence type="predicted"/>
<dbReference type="KEGG" id="amt:Amet_0425"/>
<dbReference type="eggNOG" id="ENOG5033G24">
    <property type="taxonomic scope" value="Bacteria"/>
</dbReference>
<gene>
    <name evidence="2" type="ordered locus">Amet_0425</name>
    <name evidence="3" type="ordered locus">Amet_1962</name>
    <name evidence="4" type="ordered locus">Amet_4356</name>
</gene>
<accession>A6TKD5</accession>
<evidence type="ECO:0000259" key="1">
    <source>
        <dbReference type="Pfam" id="PF23961"/>
    </source>
</evidence>
<dbReference type="OrthoDB" id="2921463at2"/>
<keyword evidence="5" id="KW-1185">Reference proteome</keyword>
<reference evidence="5" key="2">
    <citation type="journal article" date="2016" name="Genome Announc.">
        <title>Complete genome sequence of Alkaliphilus metalliredigens strain QYMF, an alkaliphilic and metal-reducing bacterium isolated from borax-contaminated leachate ponds.</title>
        <authorList>
            <person name="Hwang C."/>
            <person name="Copeland A."/>
            <person name="Lucas S."/>
            <person name="Lapidus A."/>
            <person name="Barry K."/>
            <person name="Detter J.C."/>
            <person name="Glavina Del Rio T."/>
            <person name="Hammon N."/>
            <person name="Israni S."/>
            <person name="Dalin E."/>
            <person name="Tice H."/>
            <person name="Pitluck S."/>
            <person name="Chertkov O."/>
            <person name="Brettin T."/>
            <person name="Bruce D."/>
            <person name="Han C."/>
            <person name="Schmutz J."/>
            <person name="Larimer F."/>
            <person name="Land M.L."/>
            <person name="Hauser L."/>
            <person name="Kyrpides N."/>
            <person name="Mikhailova N."/>
            <person name="Ye Q."/>
            <person name="Zhou J."/>
            <person name="Richardson P."/>
            <person name="Fields M.W."/>
        </authorList>
    </citation>
    <scope>NUCLEOTIDE SEQUENCE [LARGE SCALE GENOMIC DNA]</scope>
    <source>
        <strain evidence="5">QYMF</strain>
    </source>
</reference>
<dbReference type="KEGG" id="amt:Amet_4356"/>
<dbReference type="Pfam" id="PF23961">
    <property type="entry name" value="Phage_tail_terminator_9"/>
    <property type="match status" value="1"/>
</dbReference>
<evidence type="ECO:0000313" key="4">
    <source>
        <dbReference type="EMBL" id="ABR50430.1"/>
    </source>
</evidence>
<dbReference type="STRING" id="293826.Amet_0425"/>
<dbReference type="HOGENOM" id="CLU_127587_0_0_9"/>
<dbReference type="EMBL" id="CP000724">
    <property type="protein sequence ID" value="ABR50430.1"/>
    <property type="molecule type" value="Genomic_DNA"/>
</dbReference>
<feature type="domain" description="Phage neck terminator protein gp12-like" evidence="1">
    <location>
        <begin position="9"/>
        <end position="161"/>
    </location>
</feature>
<reference evidence="2" key="1">
    <citation type="submission" date="2007-06" db="EMBL/GenBank/DDBJ databases">
        <title>Complete sequence of Alkaliphilus metalliredigens QYMF.</title>
        <authorList>
            <consortium name="US DOE Joint Genome Institute"/>
            <person name="Copeland A."/>
            <person name="Lucas S."/>
            <person name="Lapidus A."/>
            <person name="Barry K."/>
            <person name="Detter J.C."/>
            <person name="Glavina del Rio T."/>
            <person name="Hammon N."/>
            <person name="Israni S."/>
            <person name="Dalin E."/>
            <person name="Tice H."/>
            <person name="Pitluck S."/>
            <person name="Chertkov O."/>
            <person name="Brettin T."/>
            <person name="Bruce D."/>
            <person name="Han C."/>
            <person name="Schmutz J."/>
            <person name="Larimer F."/>
            <person name="Land M."/>
            <person name="Hauser L."/>
            <person name="Kyrpides N."/>
            <person name="Mikhailova N."/>
            <person name="Ye Q."/>
            <person name="Zhou J."/>
            <person name="Fields M."/>
            <person name="Richardson P."/>
        </authorList>
    </citation>
    <scope>NUCLEOTIDE SEQUENCE</scope>
    <source>
        <strain evidence="2">QYMF</strain>
    </source>
</reference>
<dbReference type="RefSeq" id="WP_011971561.1">
    <property type="nucleotide sequence ID" value="NC_009633.1"/>
</dbReference>
<dbReference type="NCBIfam" id="NF047498">
    <property type="entry name" value="LIC_12616_fam"/>
    <property type="match status" value="1"/>
</dbReference>
<dbReference type="Proteomes" id="UP000001572">
    <property type="component" value="Chromosome"/>
</dbReference>
<name>A6TKD5_ALKMQ</name>
<organism evidence="2 5">
    <name type="scientific">Alkaliphilus metalliredigens (strain QYMF)</name>
    <dbReference type="NCBI Taxonomy" id="293826"/>
    <lineage>
        <taxon>Bacteria</taxon>
        <taxon>Bacillati</taxon>
        <taxon>Bacillota</taxon>
        <taxon>Clostridia</taxon>
        <taxon>Peptostreptococcales</taxon>
        <taxon>Natronincolaceae</taxon>
        <taxon>Alkaliphilus</taxon>
    </lineage>
</organism>
<dbReference type="InterPro" id="IPR057087">
    <property type="entry name" value="Gp12-like"/>
</dbReference>
<sequence>MNEETLGDILEELKAFTNVTKAIFADQKGEKPQYPYITFKIIAEPDDPSVGIYNYETVESENPNFDSDIEVQKIETSEPSFSINVFAKTAEEAKSVAMKTKDFFKFHGCEWLKRKNIVTVSTSTIENRDALMIIDYERRYGFDVILRYTRELKKKIETIETYSFSRIE</sequence>
<dbReference type="EMBL" id="CP000724">
    <property type="protein sequence ID" value="ABR46653.1"/>
    <property type="molecule type" value="Genomic_DNA"/>
</dbReference>
<protein>
    <recommendedName>
        <fullName evidence="1">Phage neck terminator protein gp12-like domain-containing protein</fullName>
    </recommendedName>
</protein>
<dbReference type="AlphaFoldDB" id="A6TKD5"/>
<dbReference type="EMBL" id="CP000724">
    <property type="protein sequence ID" value="ABR48125.1"/>
    <property type="molecule type" value="Genomic_DNA"/>
</dbReference>
<evidence type="ECO:0000313" key="5">
    <source>
        <dbReference type="Proteomes" id="UP000001572"/>
    </source>
</evidence>